<keyword evidence="8" id="KW-1185">Reference proteome</keyword>
<evidence type="ECO:0000256" key="3">
    <source>
        <dbReference type="ARBA" id="ARBA00022989"/>
    </source>
</evidence>
<dbReference type="InterPro" id="IPR010920">
    <property type="entry name" value="LSM_dom_sf"/>
</dbReference>
<evidence type="ECO:0000256" key="5">
    <source>
        <dbReference type="SAM" id="Phobius"/>
    </source>
</evidence>
<evidence type="ECO:0000313" key="8">
    <source>
        <dbReference type="Proteomes" id="UP000271339"/>
    </source>
</evidence>
<dbReference type="InterPro" id="IPR045275">
    <property type="entry name" value="MscS_archaea/bacteria_type"/>
</dbReference>
<dbReference type="PANTHER" id="PTHR30221:SF8">
    <property type="entry name" value="SMALL-CONDUCTANCE MECHANOSENSITIVE CHANNEL"/>
    <property type="match status" value="1"/>
</dbReference>
<feature type="transmembrane region" description="Helical" evidence="5">
    <location>
        <begin position="12"/>
        <end position="31"/>
    </location>
</feature>
<keyword evidence="2 5" id="KW-0812">Transmembrane</keyword>
<comment type="subcellular location">
    <subcellularLocation>
        <location evidence="1">Membrane</location>
    </subcellularLocation>
</comment>
<protein>
    <submittedName>
        <fullName evidence="7">Mechanosensitive ion channel-like protein</fullName>
    </submittedName>
</protein>
<dbReference type="GO" id="GO:0016020">
    <property type="term" value="C:membrane"/>
    <property type="evidence" value="ECO:0007669"/>
    <property type="project" value="UniProtKB-SubCell"/>
</dbReference>
<gene>
    <name evidence="7" type="ORF">BXY75_1452</name>
</gene>
<organism evidence="7 8">
    <name type="scientific">Ulvibacter antarcticus</name>
    <dbReference type="NCBI Taxonomy" id="442714"/>
    <lineage>
        <taxon>Bacteria</taxon>
        <taxon>Pseudomonadati</taxon>
        <taxon>Bacteroidota</taxon>
        <taxon>Flavobacteriia</taxon>
        <taxon>Flavobacteriales</taxon>
        <taxon>Flavobacteriaceae</taxon>
        <taxon>Ulvibacter</taxon>
    </lineage>
</organism>
<feature type="transmembrane region" description="Helical" evidence="5">
    <location>
        <begin position="82"/>
        <end position="110"/>
    </location>
</feature>
<feature type="transmembrane region" description="Helical" evidence="5">
    <location>
        <begin position="52"/>
        <end position="70"/>
    </location>
</feature>
<dbReference type="PANTHER" id="PTHR30221">
    <property type="entry name" value="SMALL-CONDUCTANCE MECHANOSENSITIVE CHANNEL"/>
    <property type="match status" value="1"/>
</dbReference>
<keyword evidence="3 5" id="KW-1133">Transmembrane helix</keyword>
<dbReference type="SUPFAM" id="SSF50182">
    <property type="entry name" value="Sm-like ribonucleoproteins"/>
    <property type="match status" value="1"/>
</dbReference>
<name>A0A3L9YV79_9FLAO</name>
<dbReference type="GO" id="GO:0008381">
    <property type="term" value="F:mechanosensitive monoatomic ion channel activity"/>
    <property type="evidence" value="ECO:0007669"/>
    <property type="project" value="InterPro"/>
</dbReference>
<reference evidence="7 8" key="1">
    <citation type="submission" date="2018-10" db="EMBL/GenBank/DDBJ databases">
        <title>Genomic Encyclopedia of Archaeal and Bacterial Type Strains, Phase II (KMG-II): from individual species to whole genera.</title>
        <authorList>
            <person name="Goeker M."/>
        </authorList>
    </citation>
    <scope>NUCLEOTIDE SEQUENCE [LARGE SCALE GENOMIC DNA]</scope>
    <source>
        <strain evidence="7 8">DSM 23424</strain>
    </source>
</reference>
<dbReference type="RefSeq" id="WP_121907012.1">
    <property type="nucleotide sequence ID" value="NZ_REFC01000012.1"/>
</dbReference>
<dbReference type="InterPro" id="IPR023408">
    <property type="entry name" value="MscS_beta-dom_sf"/>
</dbReference>
<dbReference type="Gene3D" id="2.30.30.60">
    <property type="match status" value="1"/>
</dbReference>
<evidence type="ECO:0000256" key="4">
    <source>
        <dbReference type="ARBA" id="ARBA00023136"/>
    </source>
</evidence>
<evidence type="ECO:0000313" key="7">
    <source>
        <dbReference type="EMBL" id="RMA64576.1"/>
    </source>
</evidence>
<sequence length="188" mass="21684">MFVQNYSSQLIYSAILIAVCLILRLIFIQLLRRFAKKSERVEHRIGLIIKHIDFAVIFLIILGAIFIWGVDVKNIGVLMSSVFAVIGIALFAQWSILCNITSGVIMFFTFPYKIGDYIKIHDKEFPYEGMIEDIKTFHLILRTKDDEIITYPNSLMLQKGVTVIKPDDIAEYISEEEEIENVKHHSID</sequence>
<dbReference type="Proteomes" id="UP000271339">
    <property type="component" value="Unassembled WGS sequence"/>
</dbReference>
<accession>A0A3L9YV79</accession>
<proteinExistence type="predicted"/>
<comment type="caution">
    <text evidence="7">The sequence shown here is derived from an EMBL/GenBank/DDBJ whole genome shotgun (WGS) entry which is preliminary data.</text>
</comment>
<dbReference type="EMBL" id="REFC01000012">
    <property type="protein sequence ID" value="RMA64576.1"/>
    <property type="molecule type" value="Genomic_DNA"/>
</dbReference>
<dbReference type="Pfam" id="PF00924">
    <property type="entry name" value="MS_channel_2nd"/>
    <property type="match status" value="1"/>
</dbReference>
<evidence type="ECO:0000259" key="6">
    <source>
        <dbReference type="Pfam" id="PF00924"/>
    </source>
</evidence>
<feature type="domain" description="Mechanosensitive ion channel MscS" evidence="6">
    <location>
        <begin position="96"/>
        <end position="159"/>
    </location>
</feature>
<evidence type="ECO:0000256" key="2">
    <source>
        <dbReference type="ARBA" id="ARBA00022692"/>
    </source>
</evidence>
<evidence type="ECO:0000256" key="1">
    <source>
        <dbReference type="ARBA" id="ARBA00004370"/>
    </source>
</evidence>
<dbReference type="InterPro" id="IPR006685">
    <property type="entry name" value="MscS_channel_2nd"/>
</dbReference>
<dbReference type="AlphaFoldDB" id="A0A3L9YV79"/>
<dbReference type="OrthoDB" id="5705501at2"/>
<keyword evidence="4 5" id="KW-0472">Membrane</keyword>